<evidence type="ECO:0000313" key="2">
    <source>
        <dbReference type="EMBL" id="ORA17739.1"/>
    </source>
</evidence>
<dbReference type="Gene3D" id="3.40.50.150">
    <property type="entry name" value="Vaccinia Virus protein VP39"/>
    <property type="match status" value="1"/>
</dbReference>
<feature type="domain" description="Methyltransferase type 11" evidence="1">
    <location>
        <begin position="22"/>
        <end position="71"/>
    </location>
</feature>
<protein>
    <recommendedName>
        <fullName evidence="1">Methyltransferase type 11 domain-containing protein</fullName>
    </recommendedName>
</protein>
<accession>A0A1W9ZLS9</accession>
<dbReference type="SUPFAM" id="SSF53335">
    <property type="entry name" value="S-adenosyl-L-methionine-dependent methyltransferases"/>
    <property type="match status" value="1"/>
</dbReference>
<evidence type="ECO:0000259" key="1">
    <source>
        <dbReference type="Pfam" id="PF08241"/>
    </source>
</evidence>
<reference evidence="2 3" key="1">
    <citation type="submission" date="2016-12" db="EMBL/GenBank/DDBJ databases">
        <title>The new phylogeny of genus Mycobacterium.</title>
        <authorList>
            <person name="Tortoli E."/>
            <person name="Trovato A."/>
            <person name="Cirillo D.M."/>
        </authorList>
    </citation>
    <scope>NUCLEOTIDE SEQUENCE [LARGE SCALE GENOMIC DNA]</scope>
    <source>
        <strain evidence="2 3">DSM 45069</strain>
    </source>
</reference>
<dbReference type="Proteomes" id="UP000192707">
    <property type="component" value="Unassembled WGS sequence"/>
</dbReference>
<organism evidence="2 3">
    <name type="scientific">Mycobacterium arosiense ATCC BAA-1401 = DSM 45069</name>
    <dbReference type="NCBI Taxonomy" id="1265311"/>
    <lineage>
        <taxon>Bacteria</taxon>
        <taxon>Bacillati</taxon>
        <taxon>Actinomycetota</taxon>
        <taxon>Actinomycetes</taxon>
        <taxon>Mycobacteriales</taxon>
        <taxon>Mycobacteriaceae</taxon>
        <taxon>Mycobacterium</taxon>
        <taxon>Mycobacterium avium complex (MAC)</taxon>
    </lineage>
</organism>
<dbReference type="AlphaFoldDB" id="A0A1W9ZLS9"/>
<dbReference type="Pfam" id="PF08241">
    <property type="entry name" value="Methyltransf_11"/>
    <property type="match status" value="1"/>
</dbReference>
<sequence length="192" mass="22386">MPEYRTRQQVGLSLTKQDEWHIRHDVSMPLPIPDGSVDIYQSEDVFEHIEYCKLPATISEIYRVLKMGGLFRLSLPDYRCDVLLDRSIKDAHGNIMFDPFGGGAYRRRPPVFGPKKVVKGGHVWFPKYESVLELLKDTQFSSVEFYHYYDEKGFPHTRPIDYSKGFVKRTPDNDERVSHPFRPMSIVVDCVK</sequence>
<dbReference type="GO" id="GO:0008757">
    <property type="term" value="F:S-adenosylmethionine-dependent methyltransferase activity"/>
    <property type="evidence" value="ECO:0007669"/>
    <property type="project" value="InterPro"/>
</dbReference>
<name>A0A1W9ZLS9_MYCAI</name>
<comment type="caution">
    <text evidence="2">The sequence shown here is derived from an EMBL/GenBank/DDBJ whole genome shotgun (WGS) entry which is preliminary data.</text>
</comment>
<keyword evidence="3" id="KW-1185">Reference proteome</keyword>
<dbReference type="EMBL" id="MVHG01000013">
    <property type="protein sequence ID" value="ORA17739.1"/>
    <property type="molecule type" value="Genomic_DNA"/>
</dbReference>
<dbReference type="InterPro" id="IPR029063">
    <property type="entry name" value="SAM-dependent_MTases_sf"/>
</dbReference>
<evidence type="ECO:0000313" key="3">
    <source>
        <dbReference type="Proteomes" id="UP000192707"/>
    </source>
</evidence>
<dbReference type="InterPro" id="IPR013216">
    <property type="entry name" value="Methyltransf_11"/>
</dbReference>
<proteinExistence type="predicted"/>
<gene>
    <name evidence="2" type="ORF">BST14_08535</name>
</gene>